<name>A0A5B3GKI4_9BACT</name>
<comment type="similarity">
    <text evidence="1">Belongs to the ParB family.</text>
</comment>
<dbReference type="FunFam" id="3.90.1530.30:FF:000001">
    <property type="entry name" value="Chromosome partitioning protein ParB"/>
    <property type="match status" value="1"/>
</dbReference>
<accession>A0A5B3GKI4</accession>
<dbReference type="GO" id="GO:0045881">
    <property type="term" value="P:positive regulation of sporulation resulting in formation of a cellular spore"/>
    <property type="evidence" value="ECO:0007669"/>
    <property type="project" value="TreeGrafter"/>
</dbReference>
<dbReference type="SMART" id="SM00470">
    <property type="entry name" value="ParB"/>
    <property type="match status" value="1"/>
</dbReference>
<feature type="compositionally biased region" description="Polar residues" evidence="3">
    <location>
        <begin position="1"/>
        <end position="15"/>
    </location>
</feature>
<dbReference type="Pfam" id="PF02195">
    <property type="entry name" value="ParB_N"/>
    <property type="match status" value="1"/>
</dbReference>
<dbReference type="SUPFAM" id="SSF110849">
    <property type="entry name" value="ParB/Sulfiredoxin"/>
    <property type="match status" value="1"/>
</dbReference>
<sequence length="165" mass="17727">MQTAKANSKSKQSGKTAVRTPAVSEAVAAQAQDPVAAGSPDMKPAEPQATDIGAVNPVAETSPAEQPAAHPETDVRLLDLNKIVNSTYNPRKNFREDTLLELAESIKQSGVLQPICVRPRDEGFEIVYGERRYWAAAMAGLKFIPALIRELSDAEAEDAAITENL</sequence>
<dbReference type="InterPro" id="IPR036086">
    <property type="entry name" value="ParB/Sulfiredoxin_sf"/>
</dbReference>
<comment type="caution">
    <text evidence="5">The sequence shown here is derived from an EMBL/GenBank/DDBJ whole genome shotgun (WGS) entry which is preliminary data.</text>
</comment>
<dbReference type="AlphaFoldDB" id="A0A5B3GKI4"/>
<organism evidence="5 6">
    <name type="scientific">Alistipes onderdonkii</name>
    <dbReference type="NCBI Taxonomy" id="328813"/>
    <lineage>
        <taxon>Bacteria</taxon>
        <taxon>Pseudomonadati</taxon>
        <taxon>Bacteroidota</taxon>
        <taxon>Bacteroidia</taxon>
        <taxon>Bacteroidales</taxon>
        <taxon>Rikenellaceae</taxon>
        <taxon>Alistipes</taxon>
    </lineage>
</organism>
<dbReference type="InterPro" id="IPR003115">
    <property type="entry name" value="ParB_N"/>
</dbReference>
<feature type="compositionally biased region" description="Low complexity" evidence="3">
    <location>
        <begin position="26"/>
        <end position="37"/>
    </location>
</feature>
<proteinExistence type="inferred from homology"/>
<protein>
    <submittedName>
        <fullName evidence="5">ParB/RepB/Spo0J family partition protein</fullName>
    </submittedName>
</protein>
<evidence type="ECO:0000256" key="3">
    <source>
        <dbReference type="SAM" id="MobiDB-lite"/>
    </source>
</evidence>
<dbReference type="InterPro" id="IPR050336">
    <property type="entry name" value="Chromosome_partition/occlusion"/>
</dbReference>
<dbReference type="GO" id="GO:0007059">
    <property type="term" value="P:chromosome segregation"/>
    <property type="evidence" value="ECO:0007669"/>
    <property type="project" value="TreeGrafter"/>
</dbReference>
<evidence type="ECO:0000256" key="2">
    <source>
        <dbReference type="ARBA" id="ARBA00023125"/>
    </source>
</evidence>
<feature type="domain" description="ParB-like N-terminal" evidence="4">
    <location>
        <begin position="76"/>
        <end position="165"/>
    </location>
</feature>
<dbReference type="GO" id="GO:0005694">
    <property type="term" value="C:chromosome"/>
    <property type="evidence" value="ECO:0007669"/>
    <property type="project" value="TreeGrafter"/>
</dbReference>
<evidence type="ECO:0000259" key="4">
    <source>
        <dbReference type="SMART" id="SM00470"/>
    </source>
</evidence>
<evidence type="ECO:0000313" key="6">
    <source>
        <dbReference type="Proteomes" id="UP000322940"/>
    </source>
</evidence>
<keyword evidence="2" id="KW-0238">DNA-binding</keyword>
<dbReference type="PANTHER" id="PTHR33375">
    <property type="entry name" value="CHROMOSOME-PARTITIONING PROTEIN PARB-RELATED"/>
    <property type="match status" value="1"/>
</dbReference>
<dbReference type="NCBIfam" id="TIGR00180">
    <property type="entry name" value="parB_part"/>
    <property type="match status" value="1"/>
</dbReference>
<dbReference type="Proteomes" id="UP000322940">
    <property type="component" value="Unassembled WGS sequence"/>
</dbReference>
<gene>
    <name evidence="5" type="ORF">F2Y10_16655</name>
</gene>
<feature type="non-terminal residue" evidence="5">
    <location>
        <position position="165"/>
    </location>
</feature>
<reference evidence="5 6" key="1">
    <citation type="journal article" date="2019" name="Nat. Med.">
        <title>A library of human gut bacterial isolates paired with longitudinal multiomics data enables mechanistic microbiome research.</title>
        <authorList>
            <person name="Poyet M."/>
            <person name="Groussin M."/>
            <person name="Gibbons S.M."/>
            <person name="Avila-Pacheco J."/>
            <person name="Jiang X."/>
            <person name="Kearney S.M."/>
            <person name="Perrotta A.R."/>
            <person name="Berdy B."/>
            <person name="Zhao S."/>
            <person name="Lieberman T.D."/>
            <person name="Swanson P.K."/>
            <person name="Smith M."/>
            <person name="Roesemann S."/>
            <person name="Alexander J.E."/>
            <person name="Rich S.A."/>
            <person name="Livny J."/>
            <person name="Vlamakis H."/>
            <person name="Clish C."/>
            <person name="Bullock K."/>
            <person name="Deik A."/>
            <person name="Scott J."/>
            <person name="Pierce K.A."/>
            <person name="Xavier R.J."/>
            <person name="Alm E.J."/>
        </authorList>
    </citation>
    <scope>NUCLEOTIDE SEQUENCE [LARGE SCALE GENOMIC DNA]</scope>
    <source>
        <strain evidence="5 6">BIOML-A266</strain>
    </source>
</reference>
<dbReference type="Gene3D" id="3.90.1530.30">
    <property type="match status" value="1"/>
</dbReference>
<dbReference type="InterPro" id="IPR004437">
    <property type="entry name" value="ParB/RepB/Spo0J"/>
</dbReference>
<dbReference type="EMBL" id="VVXH01000046">
    <property type="protein sequence ID" value="KAA2373449.1"/>
    <property type="molecule type" value="Genomic_DNA"/>
</dbReference>
<evidence type="ECO:0000256" key="1">
    <source>
        <dbReference type="ARBA" id="ARBA00006295"/>
    </source>
</evidence>
<dbReference type="GO" id="GO:0003677">
    <property type="term" value="F:DNA binding"/>
    <property type="evidence" value="ECO:0007669"/>
    <property type="project" value="UniProtKB-KW"/>
</dbReference>
<feature type="region of interest" description="Disordered" evidence="3">
    <location>
        <begin position="1"/>
        <end position="73"/>
    </location>
</feature>
<dbReference type="PANTHER" id="PTHR33375:SF1">
    <property type="entry name" value="CHROMOSOME-PARTITIONING PROTEIN PARB-RELATED"/>
    <property type="match status" value="1"/>
</dbReference>
<dbReference type="RefSeq" id="WP_130066091.1">
    <property type="nucleotide sequence ID" value="NZ_RCXC01000061.1"/>
</dbReference>
<evidence type="ECO:0000313" key="5">
    <source>
        <dbReference type="EMBL" id="KAA2373449.1"/>
    </source>
</evidence>